<feature type="non-terminal residue" evidence="1">
    <location>
        <position position="1"/>
    </location>
</feature>
<evidence type="ECO:0000313" key="2">
    <source>
        <dbReference type="Proteomes" id="UP001233999"/>
    </source>
</evidence>
<comment type="caution">
    <text evidence="1">The sequence shown here is derived from an EMBL/GenBank/DDBJ whole genome shotgun (WGS) entry which is preliminary data.</text>
</comment>
<accession>A0AAD8EBV9</accession>
<reference evidence="1" key="1">
    <citation type="journal article" date="2023" name="IScience">
        <title>Live-bearing cockroach genome reveals convergent evolutionary mechanisms linked to viviparity in insects and beyond.</title>
        <authorList>
            <person name="Fouks B."/>
            <person name="Harrison M.C."/>
            <person name="Mikhailova A.A."/>
            <person name="Marchal E."/>
            <person name="English S."/>
            <person name="Carruthers M."/>
            <person name="Jennings E.C."/>
            <person name="Chiamaka E.L."/>
            <person name="Frigard R.A."/>
            <person name="Pippel M."/>
            <person name="Attardo G.M."/>
            <person name="Benoit J.B."/>
            <person name="Bornberg-Bauer E."/>
            <person name="Tobe S.S."/>
        </authorList>
    </citation>
    <scope>NUCLEOTIDE SEQUENCE</scope>
    <source>
        <strain evidence="1">Stay&amp;Tobe</strain>
    </source>
</reference>
<protein>
    <submittedName>
        <fullName evidence="1">Uncharacterized protein</fullName>
    </submittedName>
</protein>
<keyword evidence="2" id="KW-1185">Reference proteome</keyword>
<sequence>EFEVYYRLSNNDPRYLVHLLQEDSVRYLYQERLNNRLKNHGKKRSSVDSSESRIKRSCKAEVDSRPNIFPGTGLTYPDSRGKFKRIRSPPRRGDSIITNLSIYGRNVLMISYLVA</sequence>
<reference evidence="1" key="2">
    <citation type="submission" date="2023-05" db="EMBL/GenBank/DDBJ databases">
        <authorList>
            <person name="Fouks B."/>
        </authorList>
    </citation>
    <scope>NUCLEOTIDE SEQUENCE</scope>
    <source>
        <strain evidence="1">Stay&amp;Tobe</strain>
        <tissue evidence="1">Testes</tissue>
    </source>
</reference>
<gene>
    <name evidence="1" type="ORF">L9F63_021576</name>
</gene>
<evidence type="ECO:0000313" key="1">
    <source>
        <dbReference type="EMBL" id="KAJ9584082.1"/>
    </source>
</evidence>
<dbReference type="Proteomes" id="UP001233999">
    <property type="component" value="Unassembled WGS sequence"/>
</dbReference>
<feature type="non-terminal residue" evidence="1">
    <location>
        <position position="115"/>
    </location>
</feature>
<dbReference type="AlphaFoldDB" id="A0AAD8EBV9"/>
<name>A0AAD8EBV9_DIPPU</name>
<proteinExistence type="predicted"/>
<dbReference type="EMBL" id="JASPKZ010007471">
    <property type="protein sequence ID" value="KAJ9584082.1"/>
    <property type="molecule type" value="Genomic_DNA"/>
</dbReference>
<organism evidence="1 2">
    <name type="scientific">Diploptera punctata</name>
    <name type="common">Pacific beetle cockroach</name>
    <dbReference type="NCBI Taxonomy" id="6984"/>
    <lineage>
        <taxon>Eukaryota</taxon>
        <taxon>Metazoa</taxon>
        <taxon>Ecdysozoa</taxon>
        <taxon>Arthropoda</taxon>
        <taxon>Hexapoda</taxon>
        <taxon>Insecta</taxon>
        <taxon>Pterygota</taxon>
        <taxon>Neoptera</taxon>
        <taxon>Polyneoptera</taxon>
        <taxon>Dictyoptera</taxon>
        <taxon>Blattodea</taxon>
        <taxon>Blaberoidea</taxon>
        <taxon>Blaberidae</taxon>
        <taxon>Diplopterinae</taxon>
        <taxon>Diploptera</taxon>
    </lineage>
</organism>